<accession>A0ABW3C5Q1</accession>
<dbReference type="InterPro" id="IPR047111">
    <property type="entry name" value="YbaP-like"/>
</dbReference>
<reference evidence="3" key="1">
    <citation type="journal article" date="2019" name="Int. J. Syst. Evol. Microbiol.">
        <title>The Global Catalogue of Microorganisms (GCM) 10K type strain sequencing project: providing services to taxonomists for standard genome sequencing and annotation.</title>
        <authorList>
            <consortium name="The Broad Institute Genomics Platform"/>
            <consortium name="The Broad Institute Genome Sequencing Center for Infectious Disease"/>
            <person name="Wu L."/>
            <person name="Ma J."/>
        </authorList>
    </citation>
    <scope>NUCLEOTIDE SEQUENCE [LARGE SCALE GENOMIC DNA]</scope>
    <source>
        <strain evidence="3">CCUG 52537</strain>
    </source>
</reference>
<dbReference type="Proteomes" id="UP001597124">
    <property type="component" value="Unassembled WGS sequence"/>
</dbReference>
<feature type="signal peptide" evidence="1">
    <location>
        <begin position="1"/>
        <end position="22"/>
    </location>
</feature>
<gene>
    <name evidence="2" type="ORF">ACFQ00_15850</name>
</gene>
<dbReference type="EMBL" id="JBHTIK010000012">
    <property type="protein sequence ID" value="MFD0849809.1"/>
    <property type="molecule type" value="Genomic_DNA"/>
</dbReference>
<evidence type="ECO:0000313" key="2">
    <source>
        <dbReference type="EMBL" id="MFD0849809.1"/>
    </source>
</evidence>
<organism evidence="2 3">
    <name type="scientific">Sphingosinicella xenopeptidilytica</name>
    <dbReference type="NCBI Taxonomy" id="364098"/>
    <lineage>
        <taxon>Bacteria</taxon>
        <taxon>Pseudomonadati</taxon>
        <taxon>Pseudomonadota</taxon>
        <taxon>Alphaproteobacteria</taxon>
        <taxon>Sphingomonadales</taxon>
        <taxon>Sphingosinicellaceae</taxon>
        <taxon>Sphingosinicella</taxon>
    </lineage>
</organism>
<keyword evidence="3" id="KW-1185">Reference proteome</keyword>
<feature type="chain" id="PRO_5045536273" evidence="1">
    <location>
        <begin position="23"/>
        <end position="310"/>
    </location>
</feature>
<dbReference type="Pfam" id="PF01963">
    <property type="entry name" value="TraB_PrgY_gumN"/>
    <property type="match status" value="1"/>
</dbReference>
<comment type="caution">
    <text evidence="2">The sequence shown here is derived from an EMBL/GenBank/DDBJ whole genome shotgun (WGS) entry which is preliminary data.</text>
</comment>
<keyword evidence="1" id="KW-0732">Signal</keyword>
<protein>
    <submittedName>
        <fullName evidence="2">TraB/GumN family protein</fullName>
    </submittedName>
</protein>
<name>A0ABW3C5Q1_SPHXN</name>
<dbReference type="InterPro" id="IPR002816">
    <property type="entry name" value="TraB/PrgY/GumN_fam"/>
</dbReference>
<proteinExistence type="predicted"/>
<evidence type="ECO:0000256" key="1">
    <source>
        <dbReference type="SAM" id="SignalP"/>
    </source>
</evidence>
<dbReference type="CDD" id="cd14789">
    <property type="entry name" value="Tiki"/>
    <property type="match status" value="1"/>
</dbReference>
<dbReference type="RefSeq" id="WP_381492941.1">
    <property type="nucleotide sequence ID" value="NZ_JBHTIK010000012.1"/>
</dbReference>
<dbReference type="PROSITE" id="PS51257">
    <property type="entry name" value="PROKAR_LIPOPROTEIN"/>
    <property type="match status" value="1"/>
</dbReference>
<dbReference type="PANTHER" id="PTHR40590">
    <property type="entry name" value="CYTOPLASMIC PROTEIN-RELATED"/>
    <property type="match status" value="1"/>
</dbReference>
<dbReference type="PANTHER" id="PTHR40590:SF1">
    <property type="entry name" value="CYTOPLASMIC PROTEIN"/>
    <property type="match status" value="1"/>
</dbReference>
<evidence type="ECO:0000313" key="3">
    <source>
        <dbReference type="Proteomes" id="UP001597124"/>
    </source>
</evidence>
<sequence length="310" mass="32880">MMGRILGALAAAAMLVACTSEAPGTAKEKASAPNAEAAAASGKGPALWAVKDADTTIYLFGTIHMLPEGTQWLMPPIAKAFDASDTLVLEVLGTNDAKVTTPIILKMGYTPGLPPLAERVPADDRAELAAAITHAGVPGPALDAMETWLATMSLSTARIQKLGYGIEGGVEYQLSTRAAAQRKRIEGLETMTEQLGFFDTLPEAEQRTLLVNSLDDITDIDAVIKSAVKSWQAGDVDAVAELLEDDTRDSPGLAKRLLTDRNLNWANWIEKRLETTPGTVFVAVGSGHLAGKDSVQSMLEAKGLKVERLN</sequence>